<dbReference type="GO" id="GO:0004519">
    <property type="term" value="F:endonuclease activity"/>
    <property type="evidence" value="ECO:0007669"/>
    <property type="project" value="UniProtKB-KW"/>
</dbReference>
<dbReference type="CDD" id="cd09868">
    <property type="entry name" value="PIN_XPG_RAD2"/>
    <property type="match status" value="2"/>
</dbReference>
<evidence type="ECO:0000259" key="13">
    <source>
        <dbReference type="SMART" id="SM00484"/>
    </source>
</evidence>
<dbReference type="GO" id="GO:0005634">
    <property type="term" value="C:nucleus"/>
    <property type="evidence" value="ECO:0007669"/>
    <property type="project" value="UniProtKB-SubCell"/>
</dbReference>
<dbReference type="InterPro" id="IPR019974">
    <property type="entry name" value="XPG_CS"/>
</dbReference>
<dbReference type="SUPFAM" id="SSF47807">
    <property type="entry name" value="5' to 3' exonuclease, C-terminal subdomain"/>
    <property type="match status" value="1"/>
</dbReference>
<organism evidence="15">
    <name type="scientific">Zea mays</name>
    <name type="common">Maize</name>
    <dbReference type="NCBI Taxonomy" id="4577"/>
    <lineage>
        <taxon>Eukaryota</taxon>
        <taxon>Viridiplantae</taxon>
        <taxon>Streptophyta</taxon>
        <taxon>Embryophyta</taxon>
        <taxon>Tracheophyta</taxon>
        <taxon>Spermatophyta</taxon>
        <taxon>Magnoliopsida</taxon>
        <taxon>Liliopsida</taxon>
        <taxon>Poales</taxon>
        <taxon>Poaceae</taxon>
        <taxon>PACMAD clade</taxon>
        <taxon>Panicoideae</taxon>
        <taxon>Andropogonodae</taxon>
        <taxon>Andropogoneae</taxon>
        <taxon>Tripsacinae</taxon>
        <taxon>Zea</taxon>
    </lineage>
</organism>
<evidence type="ECO:0000256" key="7">
    <source>
        <dbReference type="ARBA" id="ARBA00022763"/>
    </source>
</evidence>
<proteinExistence type="inferred from homology"/>
<dbReference type="SMART" id="SM00485">
    <property type="entry name" value="XPGN"/>
    <property type="match status" value="1"/>
</dbReference>
<dbReference type="PROSITE" id="PS00841">
    <property type="entry name" value="XPG_1"/>
    <property type="match status" value="1"/>
</dbReference>
<feature type="region of interest" description="Disordered" evidence="12">
    <location>
        <begin position="167"/>
        <end position="205"/>
    </location>
</feature>
<evidence type="ECO:0000256" key="5">
    <source>
        <dbReference type="ARBA" id="ARBA00022723"/>
    </source>
</evidence>
<dbReference type="InterPro" id="IPR036279">
    <property type="entry name" value="5-3_exonuclease_C_sf"/>
</dbReference>
<dbReference type="Gene3D" id="3.40.50.1010">
    <property type="entry name" value="5'-nuclease"/>
    <property type="match status" value="2"/>
</dbReference>
<feature type="region of interest" description="Disordered" evidence="12">
    <location>
        <begin position="1035"/>
        <end position="1069"/>
    </location>
</feature>
<evidence type="ECO:0000256" key="2">
    <source>
        <dbReference type="ARBA" id="ARBA00004123"/>
    </source>
</evidence>
<keyword evidence="9" id="KW-0460">Magnesium</keyword>
<dbReference type="InterPro" id="IPR006086">
    <property type="entry name" value="XPG-I_dom"/>
</dbReference>
<evidence type="ECO:0000256" key="4">
    <source>
        <dbReference type="ARBA" id="ARBA00022722"/>
    </source>
</evidence>
<dbReference type="InterPro" id="IPR008918">
    <property type="entry name" value="HhH2"/>
</dbReference>
<keyword evidence="5" id="KW-0479">Metal-binding</keyword>
<feature type="compositionally biased region" description="Polar residues" evidence="12">
    <location>
        <begin position="180"/>
        <end position="205"/>
    </location>
</feature>
<feature type="region of interest" description="Disordered" evidence="12">
    <location>
        <begin position="229"/>
        <end position="253"/>
    </location>
</feature>
<feature type="compositionally biased region" description="Basic and acidic residues" evidence="12">
    <location>
        <begin position="346"/>
        <end position="363"/>
    </location>
</feature>
<feature type="compositionally biased region" description="Polar residues" evidence="12">
    <location>
        <begin position="434"/>
        <end position="449"/>
    </location>
</feature>
<feature type="region of interest" description="Disordered" evidence="12">
    <location>
        <begin position="430"/>
        <end position="489"/>
    </location>
</feature>
<dbReference type="PANTHER" id="PTHR16171:SF7">
    <property type="entry name" value="DNA REPAIR PROTEIN RAD2"/>
    <property type="match status" value="1"/>
</dbReference>
<dbReference type="InterPro" id="IPR029060">
    <property type="entry name" value="PIN-like_dom_sf"/>
</dbReference>
<name>A0A1D6JRU7_MAIZE</name>
<evidence type="ECO:0000256" key="8">
    <source>
        <dbReference type="ARBA" id="ARBA00022801"/>
    </source>
</evidence>
<dbReference type="SMR" id="A0A1D6JRU7"/>
<feature type="region of interest" description="Disordered" evidence="12">
    <location>
        <begin position="1472"/>
        <end position="1505"/>
    </location>
</feature>
<dbReference type="PANTHER" id="PTHR16171">
    <property type="entry name" value="DNA REPAIR PROTEIN COMPLEMENTING XP-G CELLS-RELATED"/>
    <property type="match status" value="1"/>
</dbReference>
<dbReference type="ExpressionAtlas" id="A0A1D6JRU7">
    <property type="expression patterns" value="baseline and differential"/>
</dbReference>
<dbReference type="Gene3D" id="1.10.150.20">
    <property type="entry name" value="5' to 3' exonuclease, C-terminal subdomain"/>
    <property type="match status" value="1"/>
</dbReference>
<dbReference type="EMBL" id="CM007647">
    <property type="protein sequence ID" value="ONL94667.1"/>
    <property type="molecule type" value="Genomic_DNA"/>
</dbReference>
<dbReference type="GO" id="GO:0003697">
    <property type="term" value="F:single-stranded DNA binding"/>
    <property type="evidence" value="ECO:0007669"/>
    <property type="project" value="InterPro"/>
</dbReference>
<keyword evidence="7" id="KW-0227">DNA damage</keyword>
<feature type="compositionally biased region" description="Polar residues" evidence="12">
    <location>
        <begin position="1276"/>
        <end position="1287"/>
    </location>
</feature>
<dbReference type="PaxDb" id="4577-GRMZM2G388915_P01"/>
<dbReference type="PROSITE" id="PS00842">
    <property type="entry name" value="XPG_2"/>
    <property type="match status" value="1"/>
</dbReference>
<evidence type="ECO:0000256" key="3">
    <source>
        <dbReference type="ARBA" id="ARBA00005283"/>
    </source>
</evidence>
<feature type="compositionally biased region" description="Basic and acidic residues" evidence="12">
    <location>
        <begin position="167"/>
        <end position="179"/>
    </location>
</feature>
<dbReference type="SMART" id="SM00484">
    <property type="entry name" value="XPGI"/>
    <property type="match status" value="1"/>
</dbReference>
<dbReference type="FunCoup" id="A0A1D6JRU7">
    <property type="interactions" value="1851"/>
</dbReference>
<dbReference type="eggNOG" id="KOG2520">
    <property type="taxonomic scope" value="Eukaryota"/>
</dbReference>
<evidence type="ECO:0000256" key="12">
    <source>
        <dbReference type="SAM" id="MobiDB-lite"/>
    </source>
</evidence>
<comment type="subcellular location">
    <subcellularLocation>
        <location evidence="2">Nucleus</location>
    </subcellularLocation>
</comment>
<dbReference type="FunFam" id="3.40.50.1010:FF:000029">
    <property type="entry name" value="DNA repair protein UVH3"/>
    <property type="match status" value="1"/>
</dbReference>
<sequence length="1505" mass="167559">MGVHGLWELLAPVGRRVSVETLAGKRVAVDASIWMVQFMRAMRDDSGEMVRDAHLLGFLRRICKLLFLRVRPVFVFDGATPALKRRTLAARRRHRDAAQAKVRKTAEKLLLSHLAKADADQTQQHDTHTYAPEEALGFTRCGGRAEPAGWHEWLKARKLEELAEQIRSDRAKHDAKGKQVESSNGGETEKTSQNQIGDTNNSEGNVASINQEKVDGMLAASLAAEEDTDFTDEGTHHLTSAPLPEGDEIDEDEDDDEGMIFMRERVMAENRQKYQKIKKEPAKFSELQIQSYLKTVAFRREIDQVQKSSSGKGSGGVQTSKIASEANREFIFSSSFTGDKQMLAQRGEKEHNVENTRSKKEIHSSVFASNPTSSLGTMKPPNSKTLSDFGPDVETYRDERGRIRVSRVRAMGIRMTRDIQRNLDFIKENEQVKSKGQTQTNFHNGSTGNEEPPDFPEHLFESNKLQSSCSPDVDLSETDRDNHQTSSQIGTDIISESSCYGNKEAIEISFSVDQTEVKDGDEDIFLQLVSGMAPNNIFSGNNCLVKKMEESVDSECIWEDGVIEAGTSPVKIDMKDHKSSLPENCSDDEMEWEEGDSFVPGVASSSEHNPCNAPKGDLEEAALVQEAIRRSLEDFEKKASENVSTGDIQASVEDRSLQFSNNVPKISESLGENDSHSGVPVVDEINNETRTEINYDKDDMVQGTGLLGTERQESESQPPLVNNDWHADMHRAHPLGSVPPCTTFTSDLAEKPSVSAETNGEDVMIFTTKIPGTALGDCDKTSNLNIMNSDQSKCSKDIASTGESLSHQKNLLIDELLAVTAEQKENATQVDLKFATSEVDYTQICGNDDNHTISASYVDAELSRLRQEQIYLGHERRKLESHAESVSSEMFAECQELLQMFGLPYIIAPMEAEAQCAYMEINNLVDGVVTDDSDVFLFGARNVYKNIFDDRKYVETYFMKDIESELGLSREQLIRMALLLGSDYTEGVSGIGIVNAIEVVHAFPEEDGLQKFKEWIESPDPSIFGKLHMEISGRSKKRKLDENDSDGKGKGLEPECIQGSDDKQSSNEDEHVKEIFMSKHRNVSKNWHVPATFPSEKVVNAYISPQVDSSTEPFSWGRPDLGLLRRLCWERFGWGKEKADELLLPVLREYNKHETQLRMEAFYSFNERFAKIRSKRIKKAIKGITGKSFLDADESEQDNPSTSKTIKKKEASSSSHARGREKRKNDYGVMGSQEDNIIDNTNSLAETVENTRENNNTTKIKRGSSCGRPKGRGRSRTTAGSDATINQEDYEIEYSTSASDEDSCKRHSNSYGSEGRALRRSSRKRKQVTYMEDGHEAYGNDVPMHQNDENNPGQPAAAADVAGEDTGFNIYHQDTSELNSSQMHTGAGITEDINEDSQRFELREDNQVDSTPKDYLFNGGGFCMEGEGDEQEPACDQSGAEVEPGPSGPCGAMDEVSESASISTAMECTENARMEARGASSSQQRRKASRGLSAMPTLIKRRRKS</sequence>
<dbReference type="SMART" id="SM00279">
    <property type="entry name" value="HhH2"/>
    <property type="match status" value="1"/>
</dbReference>
<protein>
    <submittedName>
        <fullName evidence="15">DNA repair protein UVH3</fullName>
    </submittedName>
</protein>
<dbReference type="PRINTS" id="PR00853">
    <property type="entry name" value="XPGRADSUPER"/>
</dbReference>
<feature type="region of interest" description="Disordered" evidence="12">
    <location>
        <begin position="345"/>
        <end position="393"/>
    </location>
</feature>
<reference evidence="15" key="1">
    <citation type="submission" date="2015-12" db="EMBL/GenBank/DDBJ databases">
        <title>Update maize B73 reference genome by single molecule sequencing technologies.</title>
        <authorList>
            <consortium name="Maize Genome Sequencing Project"/>
            <person name="Ware D."/>
        </authorList>
    </citation>
    <scope>NUCLEOTIDE SEQUENCE [LARGE SCALE GENOMIC DNA]</scope>
    <source>
        <tissue evidence="15">Seedling</tissue>
    </source>
</reference>
<evidence type="ECO:0000256" key="11">
    <source>
        <dbReference type="ARBA" id="ARBA00023242"/>
    </source>
</evidence>
<feature type="compositionally biased region" description="Polar residues" evidence="12">
    <location>
        <begin position="366"/>
        <end position="386"/>
    </location>
</feature>
<feature type="domain" description="XPG N-terminal" evidence="14">
    <location>
        <begin position="1"/>
        <end position="98"/>
    </location>
</feature>
<keyword evidence="4" id="KW-0540">Nuclease</keyword>
<keyword evidence="10" id="KW-0234">DNA repair</keyword>
<dbReference type="SUPFAM" id="SSF88723">
    <property type="entry name" value="PIN domain-like"/>
    <property type="match status" value="1"/>
</dbReference>
<dbReference type="Pfam" id="PF00752">
    <property type="entry name" value="XPG_N"/>
    <property type="match status" value="1"/>
</dbReference>
<evidence type="ECO:0000256" key="10">
    <source>
        <dbReference type="ARBA" id="ARBA00023204"/>
    </source>
</evidence>
<feature type="compositionally biased region" description="Basic and acidic residues" evidence="12">
    <location>
        <begin position="1035"/>
        <end position="1053"/>
    </location>
</feature>
<feature type="compositionally biased region" description="Basic residues" evidence="12">
    <location>
        <begin position="1318"/>
        <end position="1327"/>
    </location>
</feature>
<dbReference type="STRING" id="4577.A0A1D6JRU7"/>
<keyword evidence="8" id="KW-0378">Hydrolase</keyword>
<dbReference type="GO" id="GO:0006289">
    <property type="term" value="P:nucleotide-excision repair"/>
    <property type="evidence" value="ECO:0007669"/>
    <property type="project" value="InterPro"/>
</dbReference>
<feature type="region of interest" description="Disordered" evidence="12">
    <location>
        <begin position="1191"/>
        <end position="1358"/>
    </location>
</feature>
<dbReference type="Pfam" id="PF00867">
    <property type="entry name" value="XPG_I"/>
    <property type="match status" value="1"/>
</dbReference>
<dbReference type="InParanoid" id="A0A1D6JRU7"/>
<dbReference type="InterPro" id="IPR006084">
    <property type="entry name" value="XPG/Rad2"/>
</dbReference>
<accession>A0A1D6JRU7</accession>
<dbReference type="CDD" id="cd09904">
    <property type="entry name" value="H3TH_XPG"/>
    <property type="match status" value="1"/>
</dbReference>
<comment type="cofactor">
    <cofactor evidence="1">
        <name>Mg(2+)</name>
        <dbReference type="ChEBI" id="CHEBI:18420"/>
    </cofactor>
</comment>
<dbReference type="GO" id="GO:0046872">
    <property type="term" value="F:metal ion binding"/>
    <property type="evidence" value="ECO:0007669"/>
    <property type="project" value="UniProtKB-KW"/>
</dbReference>
<gene>
    <name evidence="15" type="ORF">ZEAMMB73_Zm00001d028084</name>
</gene>
<dbReference type="InterPro" id="IPR006085">
    <property type="entry name" value="XPG_DNA_repair_N"/>
</dbReference>
<evidence type="ECO:0000256" key="1">
    <source>
        <dbReference type="ARBA" id="ARBA00001946"/>
    </source>
</evidence>
<dbReference type="IntAct" id="A0A1D6JRU7">
    <property type="interactions" value="68"/>
</dbReference>
<keyword evidence="11" id="KW-0539">Nucleus</keyword>
<evidence type="ECO:0000259" key="14">
    <source>
        <dbReference type="SMART" id="SM00485"/>
    </source>
</evidence>
<dbReference type="GO" id="GO:0016788">
    <property type="term" value="F:hydrolase activity, acting on ester bonds"/>
    <property type="evidence" value="ECO:0007669"/>
    <property type="project" value="InterPro"/>
</dbReference>
<dbReference type="PRINTS" id="PR00066">
    <property type="entry name" value="XRODRMPGMNTG"/>
</dbReference>
<evidence type="ECO:0000313" key="15">
    <source>
        <dbReference type="EMBL" id="ONL94667.1"/>
    </source>
</evidence>
<evidence type="ECO:0000256" key="6">
    <source>
        <dbReference type="ARBA" id="ARBA00022759"/>
    </source>
</evidence>
<dbReference type="InterPro" id="IPR001044">
    <property type="entry name" value="XPG/Rad2_eukaryotes"/>
</dbReference>
<dbReference type="FunFam" id="1.10.150.20:FF:000050">
    <property type="entry name" value="DNA repair protein UVH3"/>
    <property type="match status" value="1"/>
</dbReference>
<feature type="compositionally biased region" description="Basic and acidic residues" evidence="12">
    <location>
        <begin position="1060"/>
        <end position="1069"/>
    </location>
</feature>
<feature type="region of interest" description="Disordered" evidence="12">
    <location>
        <begin position="1427"/>
        <end position="1460"/>
    </location>
</feature>
<feature type="domain" description="XPG-I" evidence="13">
    <location>
        <begin position="899"/>
        <end position="968"/>
    </location>
</feature>
<feature type="compositionally biased region" description="Polar residues" evidence="12">
    <location>
        <begin position="1233"/>
        <end position="1245"/>
    </location>
</feature>
<dbReference type="FunFam" id="3.40.50.1010:FF:000031">
    <property type="entry name" value="DNA repair protein UVH3"/>
    <property type="match status" value="1"/>
</dbReference>
<evidence type="ECO:0000256" key="9">
    <source>
        <dbReference type="ARBA" id="ARBA00022842"/>
    </source>
</evidence>
<comment type="similarity">
    <text evidence="3">Belongs to the XPG/RAD2 endonuclease family. XPG subfamily.</text>
</comment>
<keyword evidence="6" id="KW-0255">Endonuclease</keyword>